<keyword evidence="1" id="KW-0732">Signal</keyword>
<organism evidence="3 4">
    <name type="scientific">Faecalibacterium prausnitzii</name>
    <dbReference type="NCBI Taxonomy" id="853"/>
    <lineage>
        <taxon>Bacteria</taxon>
        <taxon>Bacillati</taxon>
        <taxon>Bacillota</taxon>
        <taxon>Clostridia</taxon>
        <taxon>Eubacteriales</taxon>
        <taxon>Oscillospiraceae</taxon>
        <taxon>Faecalibacterium</taxon>
    </lineage>
</organism>
<reference evidence="3 4" key="1">
    <citation type="submission" date="2017-10" db="EMBL/GenBank/DDBJ databases">
        <title>Complete Genome Sequence of Faecalibacterium prausnitzii isolated from the gut of healthy adult Indian.</title>
        <authorList>
            <person name="Bag S."/>
            <person name="Ghosh T.S."/>
            <person name="Das B."/>
        </authorList>
    </citation>
    <scope>NUCLEOTIDE SEQUENCE [LARGE SCALE GENOMIC DNA]</scope>
    <source>
        <strain evidence="3 4">Indica</strain>
    </source>
</reference>
<protein>
    <recommendedName>
        <fullName evidence="2">Tail specific protease domain-containing protein</fullName>
    </recommendedName>
</protein>
<dbReference type="GO" id="GO:0008236">
    <property type="term" value="F:serine-type peptidase activity"/>
    <property type="evidence" value="ECO:0007669"/>
    <property type="project" value="InterPro"/>
</dbReference>
<dbReference type="SUPFAM" id="SSF52096">
    <property type="entry name" value="ClpP/crotonase"/>
    <property type="match status" value="1"/>
</dbReference>
<dbReference type="Gene3D" id="3.90.226.10">
    <property type="entry name" value="2-enoyl-CoA Hydratase, Chain A, domain 1"/>
    <property type="match status" value="1"/>
</dbReference>
<dbReference type="GO" id="GO:0006508">
    <property type="term" value="P:proteolysis"/>
    <property type="evidence" value="ECO:0007669"/>
    <property type="project" value="InterPro"/>
</dbReference>
<dbReference type="InterPro" id="IPR005151">
    <property type="entry name" value="Tail-specific_protease"/>
</dbReference>
<evidence type="ECO:0000313" key="4">
    <source>
        <dbReference type="Proteomes" id="UP000223709"/>
    </source>
</evidence>
<feature type="signal peptide" evidence="1">
    <location>
        <begin position="1"/>
        <end position="22"/>
    </location>
</feature>
<evidence type="ECO:0000313" key="3">
    <source>
        <dbReference type="EMBL" id="ATL90267.1"/>
    </source>
</evidence>
<proteinExistence type="predicted"/>
<evidence type="ECO:0000256" key="1">
    <source>
        <dbReference type="SAM" id="SignalP"/>
    </source>
</evidence>
<dbReference type="RefSeq" id="WP_098924059.1">
    <property type="nucleotide sequence ID" value="NZ_CP023819.1"/>
</dbReference>
<name>A0A291TAT0_9FIRM</name>
<dbReference type="Proteomes" id="UP000223709">
    <property type="component" value="Chromosome"/>
</dbReference>
<feature type="chain" id="PRO_5039168710" description="Tail specific protease domain-containing protein" evidence="1">
    <location>
        <begin position="23"/>
        <end position="468"/>
    </location>
</feature>
<evidence type="ECO:0000259" key="2">
    <source>
        <dbReference type="Pfam" id="PF03572"/>
    </source>
</evidence>
<dbReference type="EMBL" id="CP023819">
    <property type="protein sequence ID" value="ATL90267.1"/>
    <property type="molecule type" value="Genomic_DNA"/>
</dbReference>
<feature type="domain" description="Tail specific protease" evidence="2">
    <location>
        <begin position="295"/>
        <end position="449"/>
    </location>
</feature>
<sequence>MNSKLVSLFCCLIMLVSFSGCTKVTQLVKDNQPTKADLLAEINEEHRRWEGGSSDPTPYLRHYDDPADAQKSTDYLTDTYSEYDAAKELSLEEAEEDVNYLFDAFYYDFAFYDYFGGHTVFDQAKAEILQELQAKDSLTCKDLQEILVKHLTFIKDGHFNINQNFPAEKDIPFFFRQVTFVKTDSGYQDSKGKTVVSVDGHPDLDALFKRSISKEGYLVYYPVLLKKAKFDGAEWDKHVCDEQLTVHYADGSTDVLTADTWSQYYKDLPKGQNTNLRQTDGIPVFQFNHFDPSFLEETNAAAAQMSNAEISMLDLRSNVGGYEEVAHQWFNRYSHQRVFDTGVRYSVLPASLVASPSTSKTPRASNDNILILLSGKCSASCAEITLDLSYNLDNSLIIGENTNGSMISNSGHIELPNSKCSVDMTFSTVYLTPDGSDYFEELRGFFPDIWVPAKEAETLAAKLMENLK</sequence>
<dbReference type="AlphaFoldDB" id="A0A291TAT0"/>
<dbReference type="Pfam" id="PF03572">
    <property type="entry name" value="Peptidase_S41"/>
    <property type="match status" value="1"/>
</dbReference>
<dbReference type="InterPro" id="IPR029045">
    <property type="entry name" value="ClpP/crotonase-like_dom_sf"/>
</dbReference>
<gene>
    <name evidence="3" type="ORF">CRH10_08130</name>
</gene>
<dbReference type="PROSITE" id="PS51257">
    <property type="entry name" value="PROKAR_LIPOPROTEIN"/>
    <property type="match status" value="1"/>
</dbReference>
<accession>A0A291TAT0</accession>